<dbReference type="GO" id="GO:0034625">
    <property type="term" value="P:fatty acid elongation, monounsaturated fatty acid"/>
    <property type="evidence" value="ECO:0007669"/>
    <property type="project" value="TreeGrafter"/>
</dbReference>
<evidence type="ECO:0000256" key="4">
    <source>
        <dbReference type="ARBA" id="ARBA00022692"/>
    </source>
</evidence>
<comment type="catalytic activity">
    <reaction evidence="10">
        <text>a very-long-chain acyl-CoA + malonyl-CoA + H(+) = a very-long-chain 3-oxoacyl-CoA + CO2 + CoA</text>
        <dbReference type="Rhea" id="RHEA:32727"/>
        <dbReference type="ChEBI" id="CHEBI:15378"/>
        <dbReference type="ChEBI" id="CHEBI:16526"/>
        <dbReference type="ChEBI" id="CHEBI:57287"/>
        <dbReference type="ChEBI" id="CHEBI:57384"/>
        <dbReference type="ChEBI" id="CHEBI:90725"/>
        <dbReference type="ChEBI" id="CHEBI:90736"/>
        <dbReference type="EC" id="2.3.1.199"/>
    </reaction>
</comment>
<gene>
    <name evidence="11" type="ORF">BIW11_00176</name>
</gene>
<evidence type="ECO:0000313" key="12">
    <source>
        <dbReference type="Proteomes" id="UP000192247"/>
    </source>
</evidence>
<dbReference type="GO" id="GO:0034626">
    <property type="term" value="P:fatty acid elongation, polyunsaturated fatty acid"/>
    <property type="evidence" value="ECO:0007669"/>
    <property type="project" value="TreeGrafter"/>
</dbReference>
<dbReference type="EC" id="2.3.1.199" evidence="10"/>
<sequence length="295" mass="34570">MGLMDFYSYIWSLRDPRTEGWGLTADAKFIFPVLALYLYVVNIAGPRFMENRKAYELKPVIIVYNVLMVATNVFFFWNYLRRSYAGGGYNILCQGVTYDTDKNSMEILELTWWYVIVRVLDFIDTMFFLLRKKYSHISTLHVLHHTLVVFSGWLWLTFGCDGQVLMGICFNSFIHIIMYSYYALSALGSRVQRYLWWKQHLTKLQIFQFAFLTLHVCIPLIYDCGYPRILTMIAAGQGLLGLGMFLDFYVNTYRSTPKASFCTLQAQELYDNAEQNMSCRGTWRGSLQFNDRKRA</sequence>
<dbReference type="PANTHER" id="PTHR11157">
    <property type="entry name" value="FATTY ACID ACYL TRANSFERASE-RELATED"/>
    <property type="match status" value="1"/>
</dbReference>
<feature type="transmembrane region" description="Helical" evidence="10">
    <location>
        <begin position="20"/>
        <end position="40"/>
    </location>
</feature>
<keyword evidence="7 10" id="KW-0443">Lipid metabolism</keyword>
<dbReference type="EMBL" id="MNPL01001300">
    <property type="protein sequence ID" value="OQR79281.1"/>
    <property type="molecule type" value="Genomic_DNA"/>
</dbReference>
<keyword evidence="3 10" id="KW-0808">Transferase</keyword>
<protein>
    <recommendedName>
        <fullName evidence="10">Elongation of very long chain fatty acids protein</fullName>
        <ecNumber evidence="10">2.3.1.199</ecNumber>
    </recommendedName>
    <alternativeName>
        <fullName evidence="10">Very-long-chain 3-oxoacyl-CoA synthase</fullName>
    </alternativeName>
</protein>
<comment type="subcellular location">
    <subcellularLocation>
        <location evidence="1">Membrane</location>
        <topology evidence="1">Multi-pass membrane protein</topology>
    </subcellularLocation>
</comment>
<evidence type="ECO:0000256" key="5">
    <source>
        <dbReference type="ARBA" id="ARBA00022832"/>
    </source>
</evidence>
<evidence type="ECO:0000256" key="10">
    <source>
        <dbReference type="RuleBase" id="RU361115"/>
    </source>
</evidence>
<feature type="transmembrane region" description="Helical" evidence="10">
    <location>
        <begin position="142"/>
        <end position="158"/>
    </location>
</feature>
<comment type="caution">
    <text evidence="11">The sequence shown here is derived from an EMBL/GenBank/DDBJ whole genome shotgun (WGS) entry which is preliminary data.</text>
</comment>
<feature type="transmembrane region" description="Helical" evidence="10">
    <location>
        <begin position="111"/>
        <end position="130"/>
    </location>
</feature>
<evidence type="ECO:0000256" key="7">
    <source>
        <dbReference type="ARBA" id="ARBA00023098"/>
    </source>
</evidence>
<evidence type="ECO:0000256" key="2">
    <source>
        <dbReference type="ARBA" id="ARBA00022516"/>
    </source>
</evidence>
<dbReference type="GO" id="GO:0042761">
    <property type="term" value="P:very long-chain fatty acid biosynthetic process"/>
    <property type="evidence" value="ECO:0007669"/>
    <property type="project" value="TreeGrafter"/>
</dbReference>
<dbReference type="PANTHER" id="PTHR11157:SF69">
    <property type="entry name" value="ELONGATION OF VERY LONG CHAIN FATTY ACIDS PROTEIN 7"/>
    <property type="match status" value="1"/>
</dbReference>
<dbReference type="Proteomes" id="UP000192247">
    <property type="component" value="Unassembled WGS sequence"/>
</dbReference>
<evidence type="ECO:0000313" key="11">
    <source>
        <dbReference type="EMBL" id="OQR79281.1"/>
    </source>
</evidence>
<keyword evidence="4 10" id="KW-0812">Transmembrane</keyword>
<feature type="transmembrane region" description="Helical" evidence="10">
    <location>
        <begin position="164"/>
        <end position="184"/>
    </location>
</feature>
<dbReference type="AlphaFoldDB" id="A0A1V9Y0N4"/>
<evidence type="ECO:0000256" key="9">
    <source>
        <dbReference type="ARBA" id="ARBA00023160"/>
    </source>
</evidence>
<dbReference type="InParanoid" id="A0A1V9Y0N4"/>
<keyword evidence="5 10" id="KW-0276">Fatty acid metabolism</keyword>
<organism evidence="11 12">
    <name type="scientific">Tropilaelaps mercedesae</name>
    <dbReference type="NCBI Taxonomy" id="418985"/>
    <lineage>
        <taxon>Eukaryota</taxon>
        <taxon>Metazoa</taxon>
        <taxon>Ecdysozoa</taxon>
        <taxon>Arthropoda</taxon>
        <taxon>Chelicerata</taxon>
        <taxon>Arachnida</taxon>
        <taxon>Acari</taxon>
        <taxon>Parasitiformes</taxon>
        <taxon>Mesostigmata</taxon>
        <taxon>Gamasina</taxon>
        <taxon>Dermanyssoidea</taxon>
        <taxon>Laelapidae</taxon>
        <taxon>Tropilaelaps</taxon>
    </lineage>
</organism>
<evidence type="ECO:0000256" key="6">
    <source>
        <dbReference type="ARBA" id="ARBA00022989"/>
    </source>
</evidence>
<dbReference type="GO" id="GO:0030148">
    <property type="term" value="P:sphingolipid biosynthetic process"/>
    <property type="evidence" value="ECO:0007669"/>
    <property type="project" value="TreeGrafter"/>
</dbReference>
<proteinExistence type="inferred from homology"/>
<name>A0A1V9Y0N4_9ACAR</name>
<feature type="transmembrane region" description="Helical" evidence="10">
    <location>
        <begin position="204"/>
        <end position="222"/>
    </location>
</feature>
<dbReference type="GO" id="GO:0009922">
    <property type="term" value="F:fatty acid elongase activity"/>
    <property type="evidence" value="ECO:0007669"/>
    <property type="project" value="UniProtKB-EC"/>
</dbReference>
<dbReference type="STRING" id="418985.A0A1V9Y0N4"/>
<keyword evidence="2 10" id="KW-0444">Lipid biosynthesis</keyword>
<evidence type="ECO:0000256" key="8">
    <source>
        <dbReference type="ARBA" id="ARBA00023136"/>
    </source>
</evidence>
<evidence type="ECO:0000256" key="1">
    <source>
        <dbReference type="ARBA" id="ARBA00004141"/>
    </source>
</evidence>
<dbReference type="InterPro" id="IPR002076">
    <property type="entry name" value="ELO_fam"/>
</dbReference>
<dbReference type="GO" id="GO:0005789">
    <property type="term" value="C:endoplasmic reticulum membrane"/>
    <property type="evidence" value="ECO:0007669"/>
    <property type="project" value="TreeGrafter"/>
</dbReference>
<feature type="transmembrane region" description="Helical" evidence="10">
    <location>
        <begin position="228"/>
        <end position="250"/>
    </location>
</feature>
<keyword evidence="6 10" id="KW-1133">Transmembrane helix</keyword>
<comment type="similarity">
    <text evidence="10">Belongs to the ELO family.</text>
</comment>
<evidence type="ECO:0000256" key="3">
    <source>
        <dbReference type="ARBA" id="ARBA00022679"/>
    </source>
</evidence>
<keyword evidence="9 10" id="KW-0275">Fatty acid biosynthesis</keyword>
<keyword evidence="12" id="KW-1185">Reference proteome</keyword>
<dbReference type="OrthoDB" id="434092at2759"/>
<accession>A0A1V9Y0N4</accession>
<feature type="transmembrane region" description="Helical" evidence="10">
    <location>
        <begin position="61"/>
        <end position="80"/>
    </location>
</feature>
<reference evidence="11 12" key="1">
    <citation type="journal article" date="2017" name="Gigascience">
        <title>Draft genome of the honey bee ectoparasitic mite, Tropilaelaps mercedesae, is shaped by the parasitic life history.</title>
        <authorList>
            <person name="Dong X."/>
            <person name="Armstrong S.D."/>
            <person name="Xia D."/>
            <person name="Makepeace B.L."/>
            <person name="Darby A.C."/>
            <person name="Kadowaki T."/>
        </authorList>
    </citation>
    <scope>NUCLEOTIDE SEQUENCE [LARGE SCALE GENOMIC DNA]</scope>
    <source>
        <strain evidence="11">Wuxi-XJTLU</strain>
    </source>
</reference>
<keyword evidence="8 10" id="KW-0472">Membrane</keyword>
<dbReference type="GO" id="GO:0019367">
    <property type="term" value="P:fatty acid elongation, saturated fatty acid"/>
    <property type="evidence" value="ECO:0007669"/>
    <property type="project" value="TreeGrafter"/>
</dbReference>
<dbReference type="Pfam" id="PF01151">
    <property type="entry name" value="ELO"/>
    <property type="match status" value="1"/>
</dbReference>